<evidence type="ECO:0000313" key="10">
    <source>
        <dbReference type="EMBL" id="MFC6884701.1"/>
    </source>
</evidence>
<dbReference type="InterPro" id="IPR036890">
    <property type="entry name" value="HATPase_C_sf"/>
</dbReference>
<dbReference type="Gene3D" id="1.20.5.1930">
    <property type="match status" value="1"/>
</dbReference>
<keyword evidence="5" id="KW-0547">Nucleotide-binding</keyword>
<dbReference type="SMART" id="SM00387">
    <property type="entry name" value="HATPase_c"/>
    <property type="match status" value="1"/>
</dbReference>
<dbReference type="InterPro" id="IPR050482">
    <property type="entry name" value="Sensor_HK_TwoCompSys"/>
</dbReference>
<dbReference type="InterPro" id="IPR005467">
    <property type="entry name" value="His_kinase_dom"/>
</dbReference>
<name>A0ABW2CSA2_9ACTN</name>
<feature type="domain" description="Histidine kinase" evidence="9">
    <location>
        <begin position="299"/>
        <end position="392"/>
    </location>
</feature>
<dbReference type="CDD" id="cd16917">
    <property type="entry name" value="HATPase_UhpB-NarQ-NarX-like"/>
    <property type="match status" value="1"/>
</dbReference>
<evidence type="ECO:0000256" key="2">
    <source>
        <dbReference type="ARBA" id="ARBA00012438"/>
    </source>
</evidence>
<dbReference type="Proteomes" id="UP001596380">
    <property type="component" value="Unassembled WGS sequence"/>
</dbReference>
<evidence type="ECO:0000256" key="5">
    <source>
        <dbReference type="ARBA" id="ARBA00022741"/>
    </source>
</evidence>
<dbReference type="InterPro" id="IPR003594">
    <property type="entry name" value="HATPase_dom"/>
</dbReference>
<evidence type="ECO:0000256" key="4">
    <source>
        <dbReference type="ARBA" id="ARBA00022679"/>
    </source>
</evidence>
<reference evidence="11" key="1">
    <citation type="journal article" date="2019" name="Int. J. Syst. Evol. Microbiol.">
        <title>The Global Catalogue of Microorganisms (GCM) 10K type strain sequencing project: providing services to taxonomists for standard genome sequencing and annotation.</title>
        <authorList>
            <consortium name="The Broad Institute Genomics Platform"/>
            <consortium name="The Broad Institute Genome Sequencing Center for Infectious Disease"/>
            <person name="Wu L."/>
            <person name="Ma J."/>
        </authorList>
    </citation>
    <scope>NUCLEOTIDE SEQUENCE [LARGE SCALE GENOMIC DNA]</scope>
    <source>
        <strain evidence="11">JCM 3369</strain>
    </source>
</reference>
<keyword evidence="6 10" id="KW-0418">Kinase</keyword>
<evidence type="ECO:0000256" key="3">
    <source>
        <dbReference type="ARBA" id="ARBA00022553"/>
    </source>
</evidence>
<keyword evidence="4" id="KW-0808">Transferase</keyword>
<keyword evidence="8" id="KW-0902">Two-component regulatory system</keyword>
<accession>A0ABW2CSA2</accession>
<dbReference type="EMBL" id="JBHSXS010000029">
    <property type="protein sequence ID" value="MFC6884701.1"/>
    <property type="molecule type" value="Genomic_DNA"/>
</dbReference>
<dbReference type="Gene3D" id="3.30.450.40">
    <property type="match status" value="1"/>
</dbReference>
<comment type="caution">
    <text evidence="10">The sequence shown here is derived from an EMBL/GenBank/DDBJ whole genome shotgun (WGS) entry which is preliminary data.</text>
</comment>
<evidence type="ECO:0000313" key="11">
    <source>
        <dbReference type="Proteomes" id="UP001596380"/>
    </source>
</evidence>
<evidence type="ECO:0000256" key="1">
    <source>
        <dbReference type="ARBA" id="ARBA00000085"/>
    </source>
</evidence>
<dbReference type="Pfam" id="PF02518">
    <property type="entry name" value="HATPase_c"/>
    <property type="match status" value="1"/>
</dbReference>
<evidence type="ECO:0000259" key="9">
    <source>
        <dbReference type="PROSITE" id="PS50109"/>
    </source>
</evidence>
<dbReference type="Gene3D" id="3.30.565.10">
    <property type="entry name" value="Histidine kinase-like ATPase, C-terminal domain"/>
    <property type="match status" value="1"/>
</dbReference>
<keyword evidence="11" id="KW-1185">Reference proteome</keyword>
<dbReference type="PROSITE" id="PS50109">
    <property type="entry name" value="HIS_KIN"/>
    <property type="match status" value="1"/>
</dbReference>
<dbReference type="GO" id="GO:0016301">
    <property type="term" value="F:kinase activity"/>
    <property type="evidence" value="ECO:0007669"/>
    <property type="project" value="UniProtKB-KW"/>
</dbReference>
<gene>
    <name evidence="10" type="ORF">ACFQKB_33425</name>
</gene>
<dbReference type="SUPFAM" id="SSF55874">
    <property type="entry name" value="ATPase domain of HSP90 chaperone/DNA topoisomerase II/histidine kinase"/>
    <property type="match status" value="1"/>
</dbReference>
<keyword evidence="3" id="KW-0597">Phosphoprotein</keyword>
<dbReference type="PANTHER" id="PTHR24421:SF10">
    <property type="entry name" value="NITRATE_NITRITE SENSOR PROTEIN NARQ"/>
    <property type="match status" value="1"/>
</dbReference>
<keyword evidence="7" id="KW-0067">ATP-binding</keyword>
<evidence type="ECO:0000256" key="8">
    <source>
        <dbReference type="ARBA" id="ARBA00023012"/>
    </source>
</evidence>
<protein>
    <recommendedName>
        <fullName evidence="2">histidine kinase</fullName>
        <ecNumber evidence="2">2.7.13.3</ecNumber>
    </recommendedName>
</protein>
<dbReference type="EC" id="2.7.13.3" evidence="2"/>
<dbReference type="SUPFAM" id="SSF55781">
    <property type="entry name" value="GAF domain-like"/>
    <property type="match status" value="1"/>
</dbReference>
<evidence type="ECO:0000256" key="6">
    <source>
        <dbReference type="ARBA" id="ARBA00022777"/>
    </source>
</evidence>
<dbReference type="InterPro" id="IPR029016">
    <property type="entry name" value="GAF-like_dom_sf"/>
</dbReference>
<evidence type="ECO:0000256" key="7">
    <source>
        <dbReference type="ARBA" id="ARBA00022840"/>
    </source>
</evidence>
<comment type="catalytic activity">
    <reaction evidence="1">
        <text>ATP + protein L-histidine = ADP + protein N-phospho-L-histidine.</text>
        <dbReference type="EC" id="2.7.13.3"/>
    </reaction>
</comment>
<dbReference type="RefSeq" id="WP_309239877.1">
    <property type="nucleotide sequence ID" value="NZ_JBHSXS010000029.1"/>
</dbReference>
<sequence>MTAAMDGAPDALELLAGRGRDLLVRIVAAACSDRTLPRMADDLAGLVVRSARALTFCDVYVLDEDERAMEWSGPPVPLGEGDVGWVAAHGRARSHADGRGAALPVHAGNATIAVLDVRSAGPCPPEDVALVAALADLFAPVLWSCRRLRTAQERESAAERFAERAVEAQEAERSRLSREIHDGIAQRLASLGFHLSAAERALPEHHPEALAQIMLSRTLCDLVAAETRAAIGGLRPPVLDDLGLPAALAALAREAGAPSAARVASVPPGAPGPAKPIDVTVTVTGELECALPDHVQTALYRIAQEAVGNSLRHARAGCVDLLLEHDRDRVRLTVRDDGDGFSIRDVFAPGRRPDTYGLRGMAERAELLGGRVAVTSRPGAGTKVEAVIPVRTGPGR</sequence>
<dbReference type="Pfam" id="PF07730">
    <property type="entry name" value="HisKA_3"/>
    <property type="match status" value="1"/>
</dbReference>
<proteinExistence type="predicted"/>
<organism evidence="10 11">
    <name type="scientific">Actinomadura yumaensis</name>
    <dbReference type="NCBI Taxonomy" id="111807"/>
    <lineage>
        <taxon>Bacteria</taxon>
        <taxon>Bacillati</taxon>
        <taxon>Actinomycetota</taxon>
        <taxon>Actinomycetes</taxon>
        <taxon>Streptosporangiales</taxon>
        <taxon>Thermomonosporaceae</taxon>
        <taxon>Actinomadura</taxon>
    </lineage>
</organism>
<dbReference type="PANTHER" id="PTHR24421">
    <property type="entry name" value="NITRATE/NITRITE SENSOR PROTEIN NARX-RELATED"/>
    <property type="match status" value="1"/>
</dbReference>
<dbReference type="InterPro" id="IPR011712">
    <property type="entry name" value="Sig_transdc_His_kin_sub3_dim/P"/>
</dbReference>